<gene>
    <name evidence="2" type="ORF">NE237_007813</name>
</gene>
<evidence type="ECO:0000256" key="1">
    <source>
        <dbReference type="ARBA" id="ARBA00006997"/>
    </source>
</evidence>
<organism evidence="2 3">
    <name type="scientific">Protea cynaroides</name>
    <dbReference type="NCBI Taxonomy" id="273540"/>
    <lineage>
        <taxon>Eukaryota</taxon>
        <taxon>Viridiplantae</taxon>
        <taxon>Streptophyta</taxon>
        <taxon>Embryophyta</taxon>
        <taxon>Tracheophyta</taxon>
        <taxon>Spermatophyta</taxon>
        <taxon>Magnoliopsida</taxon>
        <taxon>Proteales</taxon>
        <taxon>Proteaceae</taxon>
        <taxon>Protea</taxon>
    </lineage>
</organism>
<dbReference type="Proteomes" id="UP001141806">
    <property type="component" value="Unassembled WGS sequence"/>
</dbReference>
<comment type="caution">
    <text evidence="2">The sequence shown here is derived from an EMBL/GenBank/DDBJ whole genome shotgun (WGS) entry which is preliminary data.</text>
</comment>
<evidence type="ECO:0000313" key="2">
    <source>
        <dbReference type="EMBL" id="KAJ4974639.1"/>
    </source>
</evidence>
<name>A0A9Q0QWU9_9MAGN</name>
<protein>
    <submittedName>
        <fullName evidence="2">Uncharacterized protein</fullName>
    </submittedName>
</protein>
<dbReference type="EMBL" id="JAMYWD010000004">
    <property type="protein sequence ID" value="KAJ4974639.1"/>
    <property type="molecule type" value="Genomic_DNA"/>
</dbReference>
<dbReference type="InterPro" id="IPR031322">
    <property type="entry name" value="Shikimate/glucono_kinase"/>
</dbReference>
<dbReference type="AlphaFoldDB" id="A0A9Q0QWU9"/>
<proteinExistence type="inferred from homology"/>
<dbReference type="Pfam" id="PF01202">
    <property type="entry name" value="SKI"/>
    <property type="match status" value="1"/>
</dbReference>
<evidence type="ECO:0000313" key="3">
    <source>
        <dbReference type="Proteomes" id="UP001141806"/>
    </source>
</evidence>
<sequence>MEAFVLLRRFRSTNCSLGDNQIHATQVIEVDQYLKLKKKVTEISPELRGTSIFLVGMNSTKKNIMGKLLADALRYYYFDSDNLVEQVAGGENAANSLKERDAEGFCELEFQLMISLQKFQSNSVLC</sequence>
<dbReference type="PANTHER" id="PTHR21087">
    <property type="entry name" value="SHIKIMATE KINASE"/>
    <property type="match status" value="1"/>
</dbReference>
<dbReference type="GO" id="GO:0005829">
    <property type="term" value="C:cytosol"/>
    <property type="evidence" value="ECO:0007669"/>
    <property type="project" value="TreeGrafter"/>
</dbReference>
<keyword evidence="3" id="KW-1185">Reference proteome</keyword>
<dbReference type="InterPro" id="IPR027417">
    <property type="entry name" value="P-loop_NTPase"/>
</dbReference>
<reference evidence="2" key="1">
    <citation type="journal article" date="2023" name="Plant J.">
        <title>The genome of the king protea, Protea cynaroides.</title>
        <authorList>
            <person name="Chang J."/>
            <person name="Duong T.A."/>
            <person name="Schoeman C."/>
            <person name="Ma X."/>
            <person name="Roodt D."/>
            <person name="Barker N."/>
            <person name="Li Z."/>
            <person name="Van de Peer Y."/>
            <person name="Mizrachi E."/>
        </authorList>
    </citation>
    <scope>NUCLEOTIDE SEQUENCE</scope>
    <source>
        <tissue evidence="2">Young leaves</tissue>
    </source>
</reference>
<dbReference type="PANTHER" id="PTHR21087:SF4">
    <property type="entry name" value="INACTIVE SHIKIMATE KINASE LIKE 1, CHLOROPLASTIC-RELATED"/>
    <property type="match status" value="1"/>
</dbReference>
<comment type="similarity">
    <text evidence="1">Belongs to the shikimate kinase family.</text>
</comment>
<dbReference type="GO" id="GO:0009507">
    <property type="term" value="C:chloroplast"/>
    <property type="evidence" value="ECO:0007669"/>
    <property type="project" value="TreeGrafter"/>
</dbReference>
<dbReference type="Gene3D" id="3.40.50.300">
    <property type="entry name" value="P-loop containing nucleotide triphosphate hydrolases"/>
    <property type="match status" value="1"/>
</dbReference>
<dbReference type="OrthoDB" id="197068at2759"/>
<accession>A0A9Q0QWU9</accession>